<reference evidence="13 14" key="1">
    <citation type="submission" date="2016-11" db="EMBL/GenBank/DDBJ databases">
        <authorList>
            <person name="Jaros S."/>
            <person name="Januszkiewicz K."/>
            <person name="Wedrychowicz H."/>
        </authorList>
    </citation>
    <scope>NUCLEOTIDE SEQUENCE [LARGE SCALE GENOMIC DNA]</scope>
    <source>
        <strain evidence="13 14">DSM 17459</strain>
    </source>
</reference>
<dbReference type="SUPFAM" id="SSF55874">
    <property type="entry name" value="ATPase domain of HSP90 chaperone/DNA topoisomerase II/histidine kinase"/>
    <property type="match status" value="1"/>
</dbReference>
<evidence type="ECO:0000256" key="5">
    <source>
        <dbReference type="ARBA" id="ARBA00022679"/>
    </source>
</evidence>
<dbReference type="Pfam" id="PF02518">
    <property type="entry name" value="HATPase_c"/>
    <property type="match status" value="1"/>
</dbReference>
<keyword evidence="6 11" id="KW-0812">Transmembrane</keyword>
<evidence type="ECO:0000256" key="4">
    <source>
        <dbReference type="ARBA" id="ARBA00022475"/>
    </source>
</evidence>
<dbReference type="InterPro" id="IPR036890">
    <property type="entry name" value="HATPase_C_sf"/>
</dbReference>
<evidence type="ECO:0000259" key="12">
    <source>
        <dbReference type="PROSITE" id="PS50109"/>
    </source>
</evidence>
<keyword evidence="9" id="KW-0902">Two-component regulatory system</keyword>
<feature type="transmembrane region" description="Helical" evidence="11">
    <location>
        <begin position="12"/>
        <end position="33"/>
    </location>
</feature>
<feature type="transmembrane region" description="Helical" evidence="11">
    <location>
        <begin position="39"/>
        <end position="57"/>
    </location>
</feature>
<dbReference type="InterPro" id="IPR050351">
    <property type="entry name" value="BphY/WalK/GraS-like"/>
</dbReference>
<dbReference type="PROSITE" id="PS50109">
    <property type="entry name" value="HIS_KIN"/>
    <property type="match status" value="1"/>
</dbReference>
<gene>
    <name evidence="13" type="ORF">SAMN02745158_01167</name>
</gene>
<comment type="subcellular location">
    <subcellularLocation>
        <location evidence="2">Cell membrane</location>
        <topology evidence="2">Multi-pass membrane protein</topology>
    </subcellularLocation>
</comment>
<dbReference type="Gene3D" id="1.10.287.130">
    <property type="match status" value="1"/>
</dbReference>
<name>A0A1M4VD69_9CLOT</name>
<evidence type="ECO:0000256" key="8">
    <source>
        <dbReference type="ARBA" id="ARBA00022989"/>
    </source>
</evidence>
<evidence type="ECO:0000256" key="10">
    <source>
        <dbReference type="ARBA" id="ARBA00023136"/>
    </source>
</evidence>
<dbReference type="EC" id="2.7.13.3" evidence="3"/>
<proteinExistence type="predicted"/>
<dbReference type="Gene3D" id="3.30.565.10">
    <property type="entry name" value="Histidine kinase-like ATPase, C-terminal domain"/>
    <property type="match status" value="1"/>
</dbReference>
<keyword evidence="4" id="KW-1003">Cell membrane</keyword>
<evidence type="ECO:0000313" key="13">
    <source>
        <dbReference type="EMBL" id="SHE66847.1"/>
    </source>
</evidence>
<sequence length="336" mass="38881">MKFSDYMKDNQITLLVCFAGGLFFSVLLLAFGISLSEMALLWVCFAIIVFFTMFAYFRKQQKRIQYLLETMETLDKKYLIAEIADRPETELEKIYFRLLKTALKSMTDEVTEIRRLNMEYKDFIEQWIHEIKVPITGVQLLCENNKTEIMRKIIAQTELMEQSIEKVLFYARLGSVEKDYLIKEISLKQCVLEVLSRNKQFLIHNRVCVHTDSISDLVYSDSKWLGFIINQIIFNSIKYCSDKPPVIHLKSKDMGDYVTLSITDNGIGIKQSEVNRVFDKGFVGSNGRMRKKSTGIGLYLCDQLCLKLGIGIDIESEIGCYTTVLLHFPKSNHLNV</sequence>
<dbReference type="Proteomes" id="UP000184245">
    <property type="component" value="Unassembled WGS sequence"/>
</dbReference>
<organism evidence="13 14">
    <name type="scientific">Lactonifactor longoviformis DSM 17459</name>
    <dbReference type="NCBI Taxonomy" id="1122155"/>
    <lineage>
        <taxon>Bacteria</taxon>
        <taxon>Bacillati</taxon>
        <taxon>Bacillota</taxon>
        <taxon>Clostridia</taxon>
        <taxon>Eubacteriales</taxon>
        <taxon>Clostridiaceae</taxon>
        <taxon>Lactonifactor</taxon>
    </lineage>
</organism>
<keyword evidence="8 11" id="KW-1133">Transmembrane helix</keyword>
<feature type="domain" description="Histidine kinase" evidence="12">
    <location>
        <begin position="126"/>
        <end position="332"/>
    </location>
</feature>
<keyword evidence="7 13" id="KW-0418">Kinase</keyword>
<dbReference type="SUPFAM" id="SSF47384">
    <property type="entry name" value="Homodimeric domain of signal transducing histidine kinase"/>
    <property type="match status" value="1"/>
</dbReference>
<dbReference type="GO" id="GO:0016036">
    <property type="term" value="P:cellular response to phosphate starvation"/>
    <property type="evidence" value="ECO:0007669"/>
    <property type="project" value="TreeGrafter"/>
</dbReference>
<dbReference type="OrthoDB" id="9780487at2"/>
<dbReference type="STRING" id="1122155.SAMN02745158_01167"/>
<evidence type="ECO:0000256" key="2">
    <source>
        <dbReference type="ARBA" id="ARBA00004651"/>
    </source>
</evidence>
<evidence type="ECO:0000256" key="1">
    <source>
        <dbReference type="ARBA" id="ARBA00000085"/>
    </source>
</evidence>
<dbReference type="PANTHER" id="PTHR45453">
    <property type="entry name" value="PHOSPHATE REGULON SENSOR PROTEIN PHOR"/>
    <property type="match status" value="1"/>
</dbReference>
<evidence type="ECO:0000256" key="3">
    <source>
        <dbReference type="ARBA" id="ARBA00012438"/>
    </source>
</evidence>
<dbReference type="GO" id="GO:0005886">
    <property type="term" value="C:plasma membrane"/>
    <property type="evidence" value="ECO:0007669"/>
    <property type="project" value="UniProtKB-SubCell"/>
</dbReference>
<comment type="catalytic activity">
    <reaction evidence="1">
        <text>ATP + protein L-histidine = ADP + protein N-phospho-L-histidine.</text>
        <dbReference type="EC" id="2.7.13.3"/>
    </reaction>
</comment>
<protein>
    <recommendedName>
        <fullName evidence="3">histidine kinase</fullName>
        <ecNumber evidence="3">2.7.13.3</ecNumber>
    </recommendedName>
</protein>
<keyword evidence="5" id="KW-0808">Transferase</keyword>
<dbReference type="AlphaFoldDB" id="A0A1M4VD69"/>
<dbReference type="SMART" id="SM00387">
    <property type="entry name" value="HATPase_c"/>
    <property type="match status" value="1"/>
</dbReference>
<dbReference type="InterPro" id="IPR005467">
    <property type="entry name" value="His_kinase_dom"/>
</dbReference>
<evidence type="ECO:0000313" key="14">
    <source>
        <dbReference type="Proteomes" id="UP000184245"/>
    </source>
</evidence>
<evidence type="ECO:0000256" key="11">
    <source>
        <dbReference type="SAM" id="Phobius"/>
    </source>
</evidence>
<evidence type="ECO:0000256" key="6">
    <source>
        <dbReference type="ARBA" id="ARBA00022692"/>
    </source>
</evidence>
<dbReference type="PANTHER" id="PTHR45453:SF2">
    <property type="entry name" value="HISTIDINE KINASE"/>
    <property type="match status" value="1"/>
</dbReference>
<accession>A0A1M4VD69</accession>
<dbReference type="EMBL" id="FQVI01000004">
    <property type="protein sequence ID" value="SHE66847.1"/>
    <property type="molecule type" value="Genomic_DNA"/>
</dbReference>
<keyword evidence="10 11" id="KW-0472">Membrane</keyword>
<evidence type="ECO:0000256" key="9">
    <source>
        <dbReference type="ARBA" id="ARBA00023012"/>
    </source>
</evidence>
<dbReference type="GO" id="GO:0004721">
    <property type="term" value="F:phosphoprotein phosphatase activity"/>
    <property type="evidence" value="ECO:0007669"/>
    <property type="project" value="TreeGrafter"/>
</dbReference>
<evidence type="ECO:0000256" key="7">
    <source>
        <dbReference type="ARBA" id="ARBA00022777"/>
    </source>
</evidence>
<dbReference type="GO" id="GO:0000155">
    <property type="term" value="F:phosphorelay sensor kinase activity"/>
    <property type="evidence" value="ECO:0007669"/>
    <property type="project" value="InterPro"/>
</dbReference>
<dbReference type="InterPro" id="IPR036097">
    <property type="entry name" value="HisK_dim/P_sf"/>
</dbReference>
<keyword evidence="14" id="KW-1185">Reference proteome</keyword>
<dbReference type="RefSeq" id="WP_072849831.1">
    <property type="nucleotide sequence ID" value="NZ_FQVI01000004.1"/>
</dbReference>
<dbReference type="InterPro" id="IPR003594">
    <property type="entry name" value="HATPase_dom"/>
</dbReference>